<evidence type="ECO:0000313" key="5">
    <source>
        <dbReference type="Proteomes" id="UP000053577"/>
    </source>
</evidence>
<dbReference type="RefSeq" id="WP_010937295.1">
    <property type="nucleotide sequence ID" value="NZ_AP017649.1"/>
</dbReference>
<dbReference type="OrthoDB" id="166904at2"/>
<dbReference type="Proteomes" id="UP000218257">
    <property type="component" value="Chromosome"/>
</dbReference>
<evidence type="ECO:0000313" key="3">
    <source>
        <dbReference type="EMBL" id="KSV16253.1"/>
    </source>
</evidence>
<evidence type="ECO:0000313" key="4">
    <source>
        <dbReference type="EMBL" id="WRO07305.1"/>
    </source>
</evidence>
<dbReference type="EMBL" id="AP017649">
    <property type="protein sequence ID" value="BAZ98060.1"/>
    <property type="molecule type" value="Genomic_DNA"/>
</dbReference>
<dbReference type="Proteomes" id="UP001327986">
    <property type="component" value="Chromosome"/>
</dbReference>
<evidence type="ECO:0000313" key="6">
    <source>
        <dbReference type="Proteomes" id="UP000218257"/>
    </source>
</evidence>
<organism evidence="3 5">
    <name type="scientific">Dehalococcoides mccartyi</name>
    <dbReference type="NCBI Taxonomy" id="61435"/>
    <lineage>
        <taxon>Bacteria</taxon>
        <taxon>Bacillati</taxon>
        <taxon>Chloroflexota</taxon>
        <taxon>Dehalococcoidia</taxon>
        <taxon>Dehalococcoidales</taxon>
        <taxon>Dehalococcoidaceae</taxon>
        <taxon>Dehalococcoides</taxon>
    </lineage>
</organism>
<gene>
    <name evidence="3" type="ORF">DA01_06150</name>
    <name evidence="2" type="ORF">DEHALATV1_1432</name>
    <name evidence="4" type="ORF">VLL09_07945</name>
</gene>
<name>A0A0V8LXK6_9CHLR</name>
<dbReference type="GeneID" id="3229045"/>
<reference evidence="4" key="3">
    <citation type="submission" date="2023-12" db="EMBL/GenBank/DDBJ databases">
        <title>Isolation of organohalide respiring bacteria Dehalococcoides mccartyi strain GPTCE1 in groundwater collected near a chemical plant in Suzhou, China.</title>
        <authorList>
            <person name="Liu G."/>
        </authorList>
    </citation>
    <scope>NUCLEOTIDE SEQUENCE</scope>
    <source>
        <strain evidence="4">GPTCE1</strain>
    </source>
</reference>
<reference evidence="3 5" key="1">
    <citation type="journal article" date="2015" name="Sci. Rep.">
        <title>A comparative genomics and reductive dehalogenase gene transcription study of two chloroethene-respiring bacteria, Dehalococcoides mccartyi strains MB and 11a.</title>
        <authorList>
            <person name="Low A."/>
            <person name="Shen Z."/>
            <person name="Cheng D."/>
            <person name="Rogers M.J."/>
            <person name="Lee P.K."/>
            <person name="He J."/>
        </authorList>
    </citation>
    <scope>NUCLEOTIDE SEQUENCE [LARGE SCALE GENOMIC DNA]</scope>
    <source>
        <strain evidence="3 5">MB</strain>
    </source>
</reference>
<dbReference type="AlphaFoldDB" id="A0A0V8LXK6"/>
<reference evidence="2 6" key="2">
    <citation type="journal article" date="2017" name="Sci. Rep.">
        <title>Isolation and genomic characterization of a Dehalococcoides strain suggests genomic rearrangement during culture.</title>
        <authorList>
            <person name="Yohda M."/>
            <person name="Ikegami K."/>
            <person name="Aita Y."/>
            <person name="Kitajima M."/>
            <person name="Takechi A."/>
            <person name="Iwamoto M."/>
            <person name="Fukuda T."/>
            <person name="Tamura N."/>
            <person name="Shibasaki J."/>
            <person name="Koike S."/>
            <person name="Komatsu D."/>
            <person name="Miyagi S."/>
            <person name="Nishimura M."/>
            <person name="Uchino Y."/>
            <person name="Shiroma A."/>
            <person name="Shimoji M."/>
            <person name="Tamotsu H."/>
            <person name="Ashimine N."/>
            <person name="Shinzato M."/>
            <person name="Ohki S."/>
            <person name="Nakano K."/>
            <person name="Teruya K."/>
            <person name="Satou K."/>
            <person name="Hirano T."/>
            <person name="Yagi O."/>
        </authorList>
    </citation>
    <scope>NUCLEOTIDE SEQUENCE [LARGE SCALE GENOMIC DNA]</scope>
    <source>
        <strain evidence="2 6">UCH-ATV1</strain>
    </source>
</reference>
<proteinExistence type="predicted"/>
<protein>
    <submittedName>
        <fullName evidence="3">Uncharacterized protein</fullName>
    </submittedName>
</protein>
<evidence type="ECO:0000256" key="1">
    <source>
        <dbReference type="SAM" id="Phobius"/>
    </source>
</evidence>
<dbReference type="EMBL" id="CP141531">
    <property type="protein sequence ID" value="WRO07305.1"/>
    <property type="molecule type" value="Genomic_DNA"/>
</dbReference>
<feature type="transmembrane region" description="Helical" evidence="1">
    <location>
        <begin position="9"/>
        <end position="27"/>
    </location>
</feature>
<keyword evidence="1" id="KW-0812">Transmembrane</keyword>
<keyword evidence="1" id="KW-1133">Transmembrane helix</keyword>
<dbReference type="EMBL" id="JGYD01000027">
    <property type="protein sequence ID" value="KSV16253.1"/>
    <property type="molecule type" value="Genomic_DNA"/>
</dbReference>
<dbReference type="PATRIC" id="fig|61435.5.peg.1213"/>
<keyword evidence="1" id="KW-0472">Membrane</keyword>
<evidence type="ECO:0000313" key="2">
    <source>
        <dbReference type="EMBL" id="BAZ98060.1"/>
    </source>
</evidence>
<accession>A0A0V8LXK6</accession>
<sequence>MLEYFRTHVIAYTIVLLVCFFIMLAGIIYWPLFIVGGLLFMGLFLLGFKLIREPEEYEEEIIIKPVKKD</sequence>
<dbReference type="Proteomes" id="UP000053577">
    <property type="component" value="Unassembled WGS sequence"/>
</dbReference>